<dbReference type="Pfam" id="PF10513">
    <property type="entry name" value="EPL1"/>
    <property type="match status" value="1"/>
</dbReference>
<dbReference type="Proteomes" id="UP001345827">
    <property type="component" value="Unassembled WGS sequence"/>
</dbReference>
<evidence type="ECO:0000256" key="6">
    <source>
        <dbReference type="ARBA" id="ARBA00025513"/>
    </source>
</evidence>
<feature type="region of interest" description="Disordered" evidence="8">
    <location>
        <begin position="429"/>
        <end position="525"/>
    </location>
</feature>
<dbReference type="GO" id="GO:0005634">
    <property type="term" value="C:nucleus"/>
    <property type="evidence" value="ECO:0007669"/>
    <property type="project" value="UniProtKB-SubCell"/>
</dbReference>
<evidence type="ECO:0000256" key="8">
    <source>
        <dbReference type="SAM" id="MobiDB-lite"/>
    </source>
</evidence>
<evidence type="ECO:0000259" key="9">
    <source>
        <dbReference type="Pfam" id="PF10513"/>
    </source>
</evidence>
<dbReference type="InterPro" id="IPR019542">
    <property type="entry name" value="Enhancer_polycomb-like_N"/>
</dbReference>
<dbReference type="GO" id="GO:0006357">
    <property type="term" value="P:regulation of transcription by RNA polymerase II"/>
    <property type="evidence" value="ECO:0007669"/>
    <property type="project" value="InterPro"/>
</dbReference>
<sequence>MAASRSRATSQSLHFSTQLFAANFPAGPKKLNAKQNVQIFREDQVDSLIDFDSQRAAIETGVEKAEEAEYHLQQAIKASEAAKADAKIKDAYIPTPPTIASDLQYDVLYPKGFQQPATYIRSSATVEDYSGVAYCMDEDDELALKLINGKLPSGQEPCTEDQFEEVMNFFEETAQTKQPYAAVDSPPVLPLEELQEQFDETTPAFVRTFSKYVYEHWRTRREAKGNRGLAPRLKFETGQESDDSDPYVCFRRRELRQIRKTRNRDAQSAEKLRKLRMDLETARGMLLMVKRREMLRKECLDIDRQVFEQRQALRDTKRKLGLKGDDDLLINQKKQKLPPGMTPNQAALAQQLRMPMAPGPGPELRTLEDVIAARERDIQKEIQTNIEKHIRWNEGFVDKTMAPLTPEVDDYPSPDGHFREAMAATEYLPTPPASISDEESDQKPGEDKDVVMKDVSRPSTPFRYASPADEDSVGQMPSFRRRVGRGGRVIIDRRLPRQRKDPAEEDKFRFDSDDDDAPDLDAEVDMTYARISQRAYLLGSSSSQPVSSRRQQLEAGGPSQSPSGPQAQPQPLPTAAAS</sequence>
<evidence type="ECO:0000313" key="10">
    <source>
        <dbReference type="EMBL" id="KAK5535107.1"/>
    </source>
</evidence>
<accession>A0AAV9Q769</accession>
<dbReference type="AlphaFoldDB" id="A0AAV9Q769"/>
<feature type="domain" description="Enhancer of polycomb-like N-terminal" evidence="9">
    <location>
        <begin position="29"/>
        <end position="172"/>
    </location>
</feature>
<gene>
    <name evidence="10" type="primary">EPL1</name>
    <name evidence="10" type="ORF">LTR25_006115</name>
</gene>
<keyword evidence="5 7" id="KW-0539">Nucleus</keyword>
<evidence type="ECO:0000256" key="5">
    <source>
        <dbReference type="ARBA" id="ARBA00023242"/>
    </source>
</evidence>
<evidence type="ECO:0000313" key="11">
    <source>
        <dbReference type="Proteomes" id="UP001345827"/>
    </source>
</evidence>
<organism evidence="10 11">
    <name type="scientific">Vermiconidia calcicola</name>
    <dbReference type="NCBI Taxonomy" id="1690605"/>
    <lineage>
        <taxon>Eukaryota</taxon>
        <taxon>Fungi</taxon>
        <taxon>Dikarya</taxon>
        <taxon>Ascomycota</taxon>
        <taxon>Pezizomycotina</taxon>
        <taxon>Dothideomycetes</taxon>
        <taxon>Dothideomycetidae</taxon>
        <taxon>Mycosphaerellales</taxon>
        <taxon>Extremaceae</taxon>
        <taxon>Vermiconidia</taxon>
    </lineage>
</organism>
<dbReference type="EMBL" id="JAXLQG010000010">
    <property type="protein sequence ID" value="KAK5535107.1"/>
    <property type="molecule type" value="Genomic_DNA"/>
</dbReference>
<dbReference type="GO" id="GO:0035267">
    <property type="term" value="C:NuA4 histone acetyltransferase complex"/>
    <property type="evidence" value="ECO:0007669"/>
    <property type="project" value="InterPro"/>
</dbReference>
<dbReference type="InterPro" id="IPR024943">
    <property type="entry name" value="Enhancer_polycomb"/>
</dbReference>
<keyword evidence="4 7" id="KW-0804">Transcription</keyword>
<reference evidence="10 11" key="1">
    <citation type="submission" date="2023-06" db="EMBL/GenBank/DDBJ databases">
        <title>Black Yeasts Isolated from many extreme environments.</title>
        <authorList>
            <person name="Coleine C."/>
            <person name="Stajich J.E."/>
            <person name="Selbmann L."/>
        </authorList>
    </citation>
    <scope>NUCLEOTIDE SEQUENCE [LARGE SCALE GENOMIC DNA]</scope>
    <source>
        <strain evidence="10 11">CCFEE 5887</strain>
    </source>
</reference>
<keyword evidence="11" id="KW-1185">Reference proteome</keyword>
<feature type="region of interest" description="Disordered" evidence="8">
    <location>
        <begin position="538"/>
        <end position="578"/>
    </location>
</feature>
<comment type="subcellular location">
    <subcellularLocation>
        <location evidence="1 7">Nucleus</location>
    </subcellularLocation>
</comment>
<protein>
    <recommendedName>
        <fullName evidence="7">Enhancer of polycomb-like protein</fullName>
    </recommendedName>
</protein>
<evidence type="ECO:0000256" key="2">
    <source>
        <dbReference type="ARBA" id="ARBA00008035"/>
    </source>
</evidence>
<proteinExistence type="inferred from homology"/>
<feature type="compositionally biased region" description="Low complexity" evidence="8">
    <location>
        <begin position="540"/>
        <end position="578"/>
    </location>
</feature>
<evidence type="ECO:0000256" key="1">
    <source>
        <dbReference type="ARBA" id="ARBA00004123"/>
    </source>
</evidence>
<comment type="caution">
    <text evidence="10">The sequence shown here is derived from an EMBL/GenBank/DDBJ whole genome shotgun (WGS) entry which is preliminary data.</text>
</comment>
<feature type="compositionally biased region" description="Acidic residues" evidence="8">
    <location>
        <begin position="512"/>
        <end position="524"/>
    </location>
</feature>
<name>A0AAV9Q769_9PEZI</name>
<comment type="function">
    <text evidence="6">Component of the NuA4 histone acetyltransferase complex which is involved in transcriptional activation of selected genes principally by acetylation of nucleosomal histone H4 and H2A. The NuA4 complex is also involved in DNA repair. Involved in gene silencing by neighboring heterochromatin, blockage of the silencing spreading along the chromosome, and required for cell cycle progression through G2/M.</text>
</comment>
<feature type="compositionally biased region" description="Basic and acidic residues" evidence="8">
    <location>
        <begin position="441"/>
        <end position="456"/>
    </location>
</feature>
<comment type="similarity">
    <text evidence="2 7">Belongs to the enhancer of polycomb family.</text>
</comment>
<evidence type="ECO:0000256" key="3">
    <source>
        <dbReference type="ARBA" id="ARBA00023015"/>
    </source>
</evidence>
<feature type="compositionally biased region" description="Basic and acidic residues" evidence="8">
    <location>
        <begin position="490"/>
        <end position="511"/>
    </location>
</feature>
<dbReference type="PANTHER" id="PTHR14898">
    <property type="entry name" value="ENHANCER OF POLYCOMB"/>
    <property type="match status" value="1"/>
</dbReference>
<keyword evidence="3 7" id="KW-0805">Transcription regulation</keyword>
<evidence type="ECO:0000256" key="7">
    <source>
        <dbReference type="RuleBase" id="RU361124"/>
    </source>
</evidence>
<evidence type="ECO:0000256" key="4">
    <source>
        <dbReference type="ARBA" id="ARBA00023163"/>
    </source>
</evidence>